<organism evidence="6 7">
    <name type="scientific">Cladophialophora chaetospira</name>
    <dbReference type="NCBI Taxonomy" id="386627"/>
    <lineage>
        <taxon>Eukaryota</taxon>
        <taxon>Fungi</taxon>
        <taxon>Dikarya</taxon>
        <taxon>Ascomycota</taxon>
        <taxon>Pezizomycotina</taxon>
        <taxon>Eurotiomycetes</taxon>
        <taxon>Chaetothyriomycetidae</taxon>
        <taxon>Chaetothyriales</taxon>
        <taxon>Herpotrichiellaceae</taxon>
        <taxon>Cladophialophora</taxon>
    </lineage>
</organism>
<feature type="domain" description="Xylanolytic transcriptional activator regulatory" evidence="5">
    <location>
        <begin position="256"/>
        <end position="330"/>
    </location>
</feature>
<dbReference type="GO" id="GO:0000981">
    <property type="term" value="F:DNA-binding transcription factor activity, RNA polymerase II-specific"/>
    <property type="evidence" value="ECO:0007669"/>
    <property type="project" value="TreeGrafter"/>
</dbReference>
<evidence type="ECO:0000256" key="1">
    <source>
        <dbReference type="ARBA" id="ARBA00023015"/>
    </source>
</evidence>
<dbReference type="Pfam" id="PF04082">
    <property type="entry name" value="Fungal_trans"/>
    <property type="match status" value="1"/>
</dbReference>
<dbReference type="GO" id="GO:0006351">
    <property type="term" value="P:DNA-templated transcription"/>
    <property type="evidence" value="ECO:0007669"/>
    <property type="project" value="InterPro"/>
</dbReference>
<name>A0AA38XGY8_9EURO</name>
<keyword evidence="1" id="KW-0805">Transcription regulation</keyword>
<dbReference type="PANTHER" id="PTHR47424:SF4">
    <property type="entry name" value="ZN(II)2CYS6 TRANSCRIPTION FACTOR (EUROFUNG)"/>
    <property type="match status" value="1"/>
</dbReference>
<dbReference type="InterPro" id="IPR051127">
    <property type="entry name" value="Fungal_SecMet_Regulators"/>
</dbReference>
<keyword evidence="3" id="KW-0539">Nucleus</keyword>
<evidence type="ECO:0000256" key="3">
    <source>
        <dbReference type="ARBA" id="ARBA00023242"/>
    </source>
</evidence>
<comment type="caution">
    <text evidence="6">The sequence shown here is derived from an EMBL/GenBank/DDBJ whole genome shotgun (WGS) entry which is preliminary data.</text>
</comment>
<dbReference type="GO" id="GO:0000978">
    <property type="term" value="F:RNA polymerase II cis-regulatory region sequence-specific DNA binding"/>
    <property type="evidence" value="ECO:0007669"/>
    <property type="project" value="TreeGrafter"/>
</dbReference>
<dbReference type="GO" id="GO:0000435">
    <property type="term" value="P:positive regulation of transcription from RNA polymerase II promoter by galactose"/>
    <property type="evidence" value="ECO:0007669"/>
    <property type="project" value="TreeGrafter"/>
</dbReference>
<gene>
    <name evidence="6" type="ORF">H2200_003227</name>
</gene>
<dbReference type="EMBL" id="JAPDRK010000004">
    <property type="protein sequence ID" value="KAJ9613285.1"/>
    <property type="molecule type" value="Genomic_DNA"/>
</dbReference>
<keyword evidence="2" id="KW-0804">Transcription</keyword>
<dbReference type="SMART" id="SM00906">
    <property type="entry name" value="Fungal_trans"/>
    <property type="match status" value="1"/>
</dbReference>
<protein>
    <recommendedName>
        <fullName evidence="5">Xylanolytic transcriptional activator regulatory domain-containing protein</fullName>
    </recommendedName>
</protein>
<dbReference type="Proteomes" id="UP001172673">
    <property type="component" value="Unassembled WGS sequence"/>
</dbReference>
<dbReference type="AlphaFoldDB" id="A0AA38XGY8"/>
<dbReference type="CDD" id="cd12148">
    <property type="entry name" value="fungal_TF_MHR"/>
    <property type="match status" value="1"/>
</dbReference>
<evidence type="ECO:0000256" key="4">
    <source>
        <dbReference type="SAM" id="MobiDB-lite"/>
    </source>
</evidence>
<dbReference type="GO" id="GO:0008270">
    <property type="term" value="F:zinc ion binding"/>
    <property type="evidence" value="ECO:0007669"/>
    <property type="project" value="InterPro"/>
</dbReference>
<feature type="compositionally biased region" description="Polar residues" evidence="4">
    <location>
        <begin position="106"/>
        <end position="123"/>
    </location>
</feature>
<accession>A0AA38XGY8</accession>
<dbReference type="InterPro" id="IPR007219">
    <property type="entry name" value="XnlR_reg_dom"/>
</dbReference>
<evidence type="ECO:0000313" key="6">
    <source>
        <dbReference type="EMBL" id="KAJ9613285.1"/>
    </source>
</evidence>
<evidence type="ECO:0000259" key="5">
    <source>
        <dbReference type="SMART" id="SM00906"/>
    </source>
</evidence>
<evidence type="ECO:0000256" key="2">
    <source>
        <dbReference type="ARBA" id="ARBA00023163"/>
    </source>
</evidence>
<dbReference type="GO" id="GO:0005634">
    <property type="term" value="C:nucleus"/>
    <property type="evidence" value="ECO:0007669"/>
    <property type="project" value="TreeGrafter"/>
</dbReference>
<proteinExistence type="predicted"/>
<feature type="region of interest" description="Disordered" evidence="4">
    <location>
        <begin position="106"/>
        <end position="129"/>
    </location>
</feature>
<feature type="region of interest" description="Disordered" evidence="4">
    <location>
        <begin position="1"/>
        <end position="20"/>
    </location>
</feature>
<dbReference type="PANTHER" id="PTHR47424">
    <property type="entry name" value="REGULATORY PROTEIN GAL4"/>
    <property type="match status" value="1"/>
</dbReference>
<sequence>MSAYCEWGARKGRGPGVTKDDFQRLQQRIRELEGAQGSVVPQPPASGEAVTPSITHHQPIDDVESNHGNSAMMGLLEVEQRSIPNEHENSSAKSFTNQLRRVLNRNSTFSNAQQSTSPKSTPAKSHRRHPRLDDYILPPRHRADHLLNCYWDLVDTLYPFLDKQTFQPMYQLLWTGGDLDEEFPTFLCTLNTVFALACNLDAAIEPAHRAREADVFYRRADEFLELDLVRRQSISSVQCFLLLGQYLQSTHDSQQCWTFVGLAIRIAQSLGLDLPQVAGASPEDETSMIRRVWHGCVLMDRTLSMTYGRSPMITPHAAAAVSLPTASMTEKNNDYAADVSLWAPEASNDFFVETLKLYEMMAELLTAWYSTPLYSWGSHGDLLASDSGGLGAKAIGKVLEMDRSIWVWRRNLPVHLKWDVSDPARSRMHQRQSNVLRMRHHHIRVLLFRPLLAKFCARETVPPSDERILPWKIVLQCCITCVETAVDTISVLHEAVTVNPLGKMDELLPA</sequence>
<reference evidence="6" key="1">
    <citation type="submission" date="2022-10" db="EMBL/GenBank/DDBJ databases">
        <title>Culturing micro-colonial fungi from biological soil crusts in the Mojave desert and describing Neophaeococcomyces mojavensis, and introducing the new genera and species Taxawa tesnikishii.</title>
        <authorList>
            <person name="Kurbessoian T."/>
            <person name="Stajich J.E."/>
        </authorList>
    </citation>
    <scope>NUCLEOTIDE SEQUENCE</scope>
    <source>
        <strain evidence="6">TK_41</strain>
    </source>
</reference>
<evidence type="ECO:0000313" key="7">
    <source>
        <dbReference type="Proteomes" id="UP001172673"/>
    </source>
</evidence>
<keyword evidence="7" id="KW-1185">Reference proteome</keyword>